<dbReference type="GO" id="GO:1901505">
    <property type="term" value="F:carbohydrate derivative transmembrane transporter activity"/>
    <property type="evidence" value="ECO:0007669"/>
    <property type="project" value="InterPro"/>
</dbReference>
<keyword evidence="4 12" id="KW-0444">Lipid biosynthesis</keyword>
<keyword evidence="3 12" id="KW-1003">Cell membrane</keyword>
<keyword evidence="10 12" id="KW-0443">Lipid metabolism</keyword>
<dbReference type="Proteomes" id="UP000036851">
    <property type="component" value="Unassembled WGS sequence"/>
</dbReference>
<evidence type="ECO:0000259" key="13">
    <source>
        <dbReference type="Pfam" id="PF00892"/>
    </source>
</evidence>
<dbReference type="GO" id="GO:0005886">
    <property type="term" value="C:plasma membrane"/>
    <property type="evidence" value="ECO:0007669"/>
    <property type="project" value="UniProtKB-SubCell"/>
</dbReference>
<evidence type="ECO:0000256" key="10">
    <source>
        <dbReference type="ARBA" id="ARBA00023098"/>
    </source>
</evidence>
<evidence type="ECO:0000256" key="6">
    <source>
        <dbReference type="ARBA" id="ARBA00022556"/>
    </source>
</evidence>
<dbReference type="Proteomes" id="UP000037088">
    <property type="component" value="Unassembled WGS sequence"/>
</dbReference>
<dbReference type="OrthoDB" id="6058674at2"/>
<evidence type="ECO:0000256" key="4">
    <source>
        <dbReference type="ARBA" id="ARBA00022516"/>
    </source>
</evidence>
<keyword evidence="9 12" id="KW-1133">Transmembrane helix</keyword>
<feature type="transmembrane region" description="Helical" evidence="12">
    <location>
        <begin position="36"/>
        <end position="58"/>
    </location>
</feature>
<dbReference type="FunFam" id="1.10.3730.20:FF:000002">
    <property type="entry name" value="Probable 4-amino-4-deoxy-L-arabinose-phosphoundecaprenol flippase subunit ArnE"/>
    <property type="match status" value="1"/>
</dbReference>
<dbReference type="Pfam" id="PF00892">
    <property type="entry name" value="EamA"/>
    <property type="match status" value="1"/>
</dbReference>
<dbReference type="GO" id="GO:0009245">
    <property type="term" value="P:lipid A biosynthetic process"/>
    <property type="evidence" value="ECO:0007669"/>
    <property type="project" value="UniProtKB-UniRule"/>
</dbReference>
<keyword evidence="2 12" id="KW-0813">Transport</keyword>
<dbReference type="NCBIfam" id="NF011625">
    <property type="entry name" value="PRK15051.1"/>
    <property type="match status" value="1"/>
</dbReference>
<dbReference type="STRING" id="1560201.NG42_12560"/>
<comment type="pathway">
    <text evidence="12">Bacterial outer membrane biogenesis; lipopolysaccharide biosynthesis.</text>
</comment>
<dbReference type="EMBL" id="JRXF01000014">
    <property type="protein sequence ID" value="KOC93410.1"/>
    <property type="molecule type" value="Genomic_DNA"/>
</dbReference>
<dbReference type="Gene3D" id="1.10.3730.20">
    <property type="match status" value="1"/>
</dbReference>
<evidence type="ECO:0000256" key="11">
    <source>
        <dbReference type="ARBA" id="ARBA00023136"/>
    </source>
</evidence>
<evidence type="ECO:0000256" key="1">
    <source>
        <dbReference type="ARBA" id="ARBA00004651"/>
    </source>
</evidence>
<dbReference type="InterPro" id="IPR022883">
    <property type="entry name" value="Flippase_ArnE"/>
</dbReference>
<dbReference type="PATRIC" id="fig|1560201.3.peg.2681"/>
<comment type="subcellular location">
    <subcellularLocation>
        <location evidence="12">Cell inner membrane</location>
        <topology evidence="12">Multi-pass membrane protein</topology>
    </subcellularLocation>
    <subcellularLocation>
        <location evidence="1">Cell membrane</location>
        <topology evidence="1">Multi-pass membrane protein</topology>
    </subcellularLocation>
</comment>
<keyword evidence="8 12" id="KW-0448">Lipopolysaccharide biosynthesis</keyword>
<comment type="similarity">
    <text evidence="12">Belongs to the ArnE family.</text>
</comment>
<evidence type="ECO:0000256" key="7">
    <source>
        <dbReference type="ARBA" id="ARBA00022692"/>
    </source>
</evidence>
<dbReference type="InterPro" id="IPR000390">
    <property type="entry name" value="Small_drug/metabolite_transptr"/>
</dbReference>
<evidence type="ECO:0000256" key="9">
    <source>
        <dbReference type="ARBA" id="ARBA00022989"/>
    </source>
</evidence>
<feature type="domain" description="EamA" evidence="13">
    <location>
        <begin position="4"/>
        <end position="107"/>
    </location>
</feature>
<evidence type="ECO:0000313" key="17">
    <source>
        <dbReference type="Proteomes" id="UP000037088"/>
    </source>
</evidence>
<evidence type="ECO:0000313" key="15">
    <source>
        <dbReference type="EMBL" id="KOC93410.1"/>
    </source>
</evidence>
<name>A0A0L7T1X5_9GAMM</name>
<keyword evidence="5 12" id="KW-0997">Cell inner membrane</keyword>
<dbReference type="EMBL" id="JRXE01000016">
    <property type="protein sequence ID" value="KOC89392.1"/>
    <property type="molecule type" value="Genomic_DNA"/>
</dbReference>
<evidence type="ECO:0000256" key="2">
    <source>
        <dbReference type="ARBA" id="ARBA00022448"/>
    </source>
</evidence>
<evidence type="ECO:0000256" key="3">
    <source>
        <dbReference type="ARBA" id="ARBA00022475"/>
    </source>
</evidence>
<dbReference type="RefSeq" id="WP_052899780.1">
    <property type="nucleotide sequence ID" value="NZ_JRXE01000016.1"/>
</dbReference>
<dbReference type="UniPathway" id="UPA00030"/>
<evidence type="ECO:0000256" key="8">
    <source>
        <dbReference type="ARBA" id="ARBA00022985"/>
    </source>
</evidence>
<comment type="subunit">
    <text evidence="12">Heterodimer of ArnE and ArnF.</text>
</comment>
<accession>A0A0L7T1X5</accession>
<feature type="transmembrane region" description="Helical" evidence="12">
    <location>
        <begin position="65"/>
        <end position="85"/>
    </location>
</feature>
<evidence type="ECO:0000313" key="14">
    <source>
        <dbReference type="EMBL" id="KOC89392.1"/>
    </source>
</evidence>
<evidence type="ECO:0000313" key="16">
    <source>
        <dbReference type="Proteomes" id="UP000036851"/>
    </source>
</evidence>
<dbReference type="SUPFAM" id="SSF103481">
    <property type="entry name" value="Multidrug resistance efflux transporter EmrE"/>
    <property type="match status" value="1"/>
</dbReference>
<protein>
    <recommendedName>
        <fullName evidence="12">Probable 4-amino-4-deoxy-L-arabinose-phosphoundecaprenol flippase subunit ArnE</fullName>
        <shortName evidence="12">L-Ara4N-phosphoundecaprenol flippase subunit ArnE</shortName>
    </recommendedName>
    <alternativeName>
        <fullName evidence="12">Undecaprenyl phosphate-aminoarabinose flippase subunit ArnE</fullName>
    </alternativeName>
</protein>
<sequence length="111" mass="12428">MNILLIVIASLLSCAGQLCQKQATHCGDAQRRKRHMLLWLSFSVLLLAGAMLVWLWVLQQVPVSVAYPMLSLNFIIIAFAARWLWQERISLRHSLGIMLIVAGVVVLGVYA</sequence>
<feature type="transmembrane region" description="Helical" evidence="12">
    <location>
        <begin position="91"/>
        <end position="110"/>
    </location>
</feature>
<dbReference type="InterPro" id="IPR037185">
    <property type="entry name" value="EmrE-like"/>
</dbReference>
<keyword evidence="17" id="KW-1185">Reference proteome</keyword>
<keyword evidence="6 12" id="KW-0441">Lipid A biosynthesis</keyword>
<reference evidence="16 17" key="1">
    <citation type="journal article" date="2015" name="Int. J. Syst. Evol. Microbiol.">
        <title>Erwinia iniecta sp. nov., isolated from Russian wheat aphids (Diuraphis noxia).</title>
        <authorList>
            <person name="Campillo T."/>
            <person name="Luna E."/>
            <person name="Portier P."/>
            <person name="Fischer-Le Saux M."/>
            <person name="Lapitan N."/>
            <person name="Tisserat N.A."/>
            <person name="Leach J.E."/>
        </authorList>
    </citation>
    <scope>NUCLEOTIDE SEQUENCE [LARGE SCALE GENOMIC DNA]</scope>
    <source>
        <strain evidence="14 17">B120</strain>
        <strain evidence="15 16">B149</strain>
    </source>
</reference>
<dbReference type="AlphaFoldDB" id="A0A0L7T1X5"/>
<comment type="function">
    <text evidence="12">Translocates 4-amino-4-deoxy-L-arabinose-phosphoundecaprenol (alpha-L-Ara4N-phosphoundecaprenol) from the cytoplasmic to the periplasmic side of the inner membrane.</text>
</comment>
<dbReference type="InterPro" id="IPR000620">
    <property type="entry name" value="EamA_dom"/>
</dbReference>
<evidence type="ECO:0000256" key="12">
    <source>
        <dbReference type="HAMAP-Rule" id="MF_01869"/>
    </source>
</evidence>
<comment type="caution">
    <text evidence="14">The sequence shown here is derived from an EMBL/GenBank/DDBJ whole genome shotgun (WGS) entry which is preliminary data.</text>
</comment>
<dbReference type="GO" id="GO:0009103">
    <property type="term" value="P:lipopolysaccharide biosynthetic process"/>
    <property type="evidence" value="ECO:0007669"/>
    <property type="project" value="UniProtKB-UniRule"/>
</dbReference>
<keyword evidence="7 12" id="KW-0812">Transmembrane</keyword>
<proteinExistence type="inferred from homology"/>
<keyword evidence="11 12" id="KW-0472">Membrane</keyword>
<gene>
    <name evidence="12" type="primary">arnE</name>
    <name evidence="14" type="ORF">NG42_12560</name>
    <name evidence="15" type="ORF">NG43_10225</name>
</gene>
<dbReference type="PANTHER" id="PTHR30561">
    <property type="entry name" value="SMR FAMILY PROTON-DEPENDENT DRUG EFFLUX TRANSPORTER SUGE"/>
    <property type="match status" value="1"/>
</dbReference>
<organism evidence="14 17">
    <name type="scientific">Winslowiella iniecta</name>
    <dbReference type="NCBI Taxonomy" id="1560201"/>
    <lineage>
        <taxon>Bacteria</taxon>
        <taxon>Pseudomonadati</taxon>
        <taxon>Pseudomonadota</taxon>
        <taxon>Gammaproteobacteria</taxon>
        <taxon>Enterobacterales</taxon>
        <taxon>Erwiniaceae</taxon>
        <taxon>Winslowiella</taxon>
    </lineage>
</organism>
<dbReference type="HAMAP" id="MF_01869">
    <property type="entry name" value="Flippase_ArnE"/>
    <property type="match status" value="1"/>
</dbReference>
<evidence type="ECO:0000256" key="5">
    <source>
        <dbReference type="ARBA" id="ARBA00022519"/>
    </source>
</evidence>
<dbReference type="PANTHER" id="PTHR30561:SF23">
    <property type="entry name" value="4-AMINO-4-DEOXY-L-ARABINOSE-PHOSPHOUNDECAPRENOL FLIPPASE SUBUNIT ARNE-RELATED"/>
    <property type="match status" value="1"/>
</dbReference>